<evidence type="ECO:0000313" key="3">
    <source>
        <dbReference type="Proteomes" id="UP001595699"/>
    </source>
</evidence>
<gene>
    <name evidence="2" type="ORF">ACFOUW_07690</name>
</gene>
<comment type="caution">
    <text evidence="2">The sequence shown here is derived from an EMBL/GenBank/DDBJ whole genome shotgun (WGS) entry which is preliminary data.</text>
</comment>
<accession>A0ABV7Y7T2</accession>
<sequence>MLDHLKKLAVGAAALALTAIPMTAAQAVPAEPDATNCVASAIDLDGTNASVAPFTGTGTLECTTPTTFTLTFKVNGQQVKQTTTQTGAGTVNVTSTLTAAEAPGLGGGEKICFEVHSSGAREASGCLITPSPPAGSGDCVGLRADVERFDVTDPGDTRYWGEAWIRCYYVTDLSGRLTVNGVTVMNASYPDAPPGDQPVFEGIPASEIDVQPGQEVCWYGRAYGEFGYDAVAACDTYDDAPPA</sequence>
<proteinExistence type="predicted"/>
<evidence type="ECO:0008006" key="4">
    <source>
        <dbReference type="Google" id="ProtNLM"/>
    </source>
</evidence>
<name>A0ABV7Y7T2_9ACTN</name>
<evidence type="ECO:0000256" key="1">
    <source>
        <dbReference type="SAM" id="SignalP"/>
    </source>
</evidence>
<evidence type="ECO:0000313" key="2">
    <source>
        <dbReference type="EMBL" id="MFC3760716.1"/>
    </source>
</evidence>
<organism evidence="2 3">
    <name type="scientific">Tenggerimyces flavus</name>
    <dbReference type="NCBI Taxonomy" id="1708749"/>
    <lineage>
        <taxon>Bacteria</taxon>
        <taxon>Bacillati</taxon>
        <taxon>Actinomycetota</taxon>
        <taxon>Actinomycetes</taxon>
        <taxon>Propionibacteriales</taxon>
        <taxon>Nocardioidaceae</taxon>
        <taxon>Tenggerimyces</taxon>
    </lineage>
</organism>
<dbReference type="EMBL" id="JBHRZH010000006">
    <property type="protein sequence ID" value="MFC3760716.1"/>
    <property type="molecule type" value="Genomic_DNA"/>
</dbReference>
<reference evidence="3" key="1">
    <citation type="journal article" date="2019" name="Int. J. Syst. Evol. Microbiol.">
        <title>The Global Catalogue of Microorganisms (GCM) 10K type strain sequencing project: providing services to taxonomists for standard genome sequencing and annotation.</title>
        <authorList>
            <consortium name="The Broad Institute Genomics Platform"/>
            <consortium name="The Broad Institute Genome Sequencing Center for Infectious Disease"/>
            <person name="Wu L."/>
            <person name="Ma J."/>
        </authorList>
    </citation>
    <scope>NUCLEOTIDE SEQUENCE [LARGE SCALE GENOMIC DNA]</scope>
    <source>
        <strain evidence="3">CGMCC 4.7241</strain>
    </source>
</reference>
<keyword evidence="3" id="KW-1185">Reference proteome</keyword>
<feature type="signal peptide" evidence="1">
    <location>
        <begin position="1"/>
        <end position="27"/>
    </location>
</feature>
<dbReference type="Proteomes" id="UP001595699">
    <property type="component" value="Unassembled WGS sequence"/>
</dbReference>
<keyword evidence="1" id="KW-0732">Signal</keyword>
<dbReference type="RefSeq" id="WP_205116969.1">
    <property type="nucleotide sequence ID" value="NZ_JAFBCM010000001.1"/>
</dbReference>
<feature type="chain" id="PRO_5045652422" description="Secreted protein" evidence="1">
    <location>
        <begin position="28"/>
        <end position="243"/>
    </location>
</feature>
<protein>
    <recommendedName>
        <fullName evidence="4">Secreted protein</fullName>
    </recommendedName>
</protein>